<dbReference type="KEGG" id="mph:MLP_35870"/>
<reference evidence="2 3" key="1">
    <citation type="submission" date="2011-05" db="EMBL/GenBank/DDBJ databases">
        <title>Whole genome sequence of Microlunatus phosphovorus NM-1.</title>
        <authorList>
            <person name="Hosoyama A."/>
            <person name="Sasaki K."/>
            <person name="Harada T."/>
            <person name="Igarashi R."/>
            <person name="Kawakoshi A."/>
            <person name="Sasagawa M."/>
            <person name="Fukada J."/>
            <person name="Nakamura S."/>
            <person name="Katano Y."/>
            <person name="Hanada S."/>
            <person name="Kamagata Y."/>
            <person name="Nakamura N."/>
            <person name="Yamazaki S."/>
            <person name="Fujita N."/>
        </authorList>
    </citation>
    <scope>NUCLEOTIDE SEQUENCE [LARGE SCALE GENOMIC DNA]</scope>
    <source>
        <strain evidence="3">ATCC 700054 / DSM 10555 / JCM 9379 / NBRC 101784 / NCIMB 13414 / VKM Ac-1990 / NM-1</strain>
    </source>
</reference>
<dbReference type="AlphaFoldDB" id="F5XNF1"/>
<name>F5XNF1_MICPN</name>
<dbReference type="PANTHER" id="PTHR35149">
    <property type="entry name" value="SLL5132 PROTEIN"/>
    <property type="match status" value="1"/>
</dbReference>
<dbReference type="STRING" id="1032480.MLP_35870"/>
<dbReference type="InterPro" id="IPR004919">
    <property type="entry name" value="GmrSD_N"/>
</dbReference>
<evidence type="ECO:0000313" key="3">
    <source>
        <dbReference type="Proteomes" id="UP000007947"/>
    </source>
</evidence>
<dbReference type="Proteomes" id="UP000007947">
    <property type="component" value="Chromosome"/>
</dbReference>
<organism evidence="2 3">
    <name type="scientific">Microlunatus phosphovorus (strain ATCC 700054 / DSM 10555 / JCM 9379 / NBRC 101784 / NCIMB 13414 / VKM Ac-1990 / NM-1)</name>
    <dbReference type="NCBI Taxonomy" id="1032480"/>
    <lineage>
        <taxon>Bacteria</taxon>
        <taxon>Bacillati</taxon>
        <taxon>Actinomycetota</taxon>
        <taxon>Actinomycetes</taxon>
        <taxon>Propionibacteriales</taxon>
        <taxon>Propionibacteriaceae</taxon>
        <taxon>Microlunatus</taxon>
    </lineage>
</organism>
<gene>
    <name evidence="2" type="ordered locus">MLP_35870</name>
</gene>
<proteinExistence type="predicted"/>
<keyword evidence="3" id="KW-1185">Reference proteome</keyword>
<dbReference type="HOGENOM" id="CLU_2070422_0_0_11"/>
<dbReference type="PANTHER" id="PTHR35149:SF2">
    <property type="entry name" value="DUF262 DOMAIN-CONTAINING PROTEIN"/>
    <property type="match status" value="1"/>
</dbReference>
<feature type="domain" description="GmrSD restriction endonucleases N-terminal" evidence="1">
    <location>
        <begin position="15"/>
        <end position="101"/>
    </location>
</feature>
<sequence length="118" mass="13320">MMASVETNVRTPMQIFSLPQQLVVPLFQRPYVWEQEEQWAPLWGDIRRLAEVRLRDPFSTATHFLGAVVVQAHDGQLGNMQASNIIDGQQRLTTLQVLMDAAASVLESAWTSPRLTDT</sequence>
<evidence type="ECO:0000259" key="1">
    <source>
        <dbReference type="Pfam" id="PF03235"/>
    </source>
</evidence>
<accession>F5XNF1</accession>
<dbReference type="Pfam" id="PF03235">
    <property type="entry name" value="GmrSD_N"/>
    <property type="match status" value="1"/>
</dbReference>
<protein>
    <recommendedName>
        <fullName evidence="1">GmrSD restriction endonucleases N-terminal domain-containing protein</fullName>
    </recommendedName>
</protein>
<evidence type="ECO:0000313" key="2">
    <source>
        <dbReference type="EMBL" id="BAK36601.1"/>
    </source>
</evidence>
<dbReference type="OrthoDB" id="3732354at2"/>
<dbReference type="EMBL" id="AP012204">
    <property type="protein sequence ID" value="BAK36601.1"/>
    <property type="molecule type" value="Genomic_DNA"/>
</dbReference>
<dbReference type="eggNOG" id="COG1479">
    <property type="taxonomic scope" value="Bacteria"/>
</dbReference>